<dbReference type="GO" id="GO:0015871">
    <property type="term" value="P:choline transport"/>
    <property type="evidence" value="ECO:0007669"/>
    <property type="project" value="TreeGrafter"/>
</dbReference>
<feature type="transmembrane region" description="Helical" evidence="7">
    <location>
        <begin position="277"/>
        <end position="295"/>
    </location>
</feature>
<dbReference type="GO" id="GO:0005275">
    <property type="term" value="F:amine transmembrane transporter activity"/>
    <property type="evidence" value="ECO:0007669"/>
    <property type="project" value="TreeGrafter"/>
</dbReference>
<dbReference type="EMBL" id="VTWH01000001">
    <property type="protein sequence ID" value="KAA0971572.1"/>
    <property type="molecule type" value="Genomic_DNA"/>
</dbReference>
<dbReference type="PANTHER" id="PTHR47737:SF1">
    <property type="entry name" value="GLYCINE BETAINE_PROLINE BETAINE TRANSPORT SYSTEM PERMEASE PROTEIN PROW"/>
    <property type="match status" value="1"/>
</dbReference>
<dbReference type="SUPFAM" id="SSF161098">
    <property type="entry name" value="MetI-like"/>
    <property type="match status" value="1"/>
</dbReference>
<evidence type="ECO:0000313" key="9">
    <source>
        <dbReference type="EMBL" id="KAA0971572.1"/>
    </source>
</evidence>
<evidence type="ECO:0000256" key="7">
    <source>
        <dbReference type="RuleBase" id="RU363032"/>
    </source>
</evidence>
<dbReference type="Pfam" id="PF00528">
    <property type="entry name" value="BPD_transp_1"/>
    <property type="match status" value="1"/>
</dbReference>
<feature type="transmembrane region" description="Helical" evidence="7">
    <location>
        <begin position="125"/>
        <end position="147"/>
    </location>
</feature>
<feature type="domain" description="ABC transmembrane type-1" evidence="8">
    <location>
        <begin position="120"/>
        <end position="299"/>
    </location>
</feature>
<dbReference type="AlphaFoldDB" id="A0A5B0DZW6"/>
<evidence type="ECO:0000256" key="4">
    <source>
        <dbReference type="ARBA" id="ARBA00022692"/>
    </source>
</evidence>
<evidence type="ECO:0000256" key="2">
    <source>
        <dbReference type="ARBA" id="ARBA00022448"/>
    </source>
</evidence>
<evidence type="ECO:0000256" key="5">
    <source>
        <dbReference type="ARBA" id="ARBA00022989"/>
    </source>
</evidence>
<dbReference type="GO" id="GO:0043190">
    <property type="term" value="C:ATP-binding cassette (ABC) transporter complex"/>
    <property type="evidence" value="ECO:0007669"/>
    <property type="project" value="TreeGrafter"/>
</dbReference>
<accession>A0A5B0DZW6</accession>
<feature type="transmembrane region" description="Helical" evidence="7">
    <location>
        <begin position="168"/>
        <end position="194"/>
    </location>
</feature>
<keyword evidence="6 7" id="KW-0472">Membrane</keyword>
<name>A0A5B0DZW6_9HYPH</name>
<keyword evidence="2 7" id="KW-0813">Transport</keyword>
<dbReference type="Gene3D" id="1.10.3720.10">
    <property type="entry name" value="MetI-like"/>
    <property type="match status" value="1"/>
</dbReference>
<evidence type="ECO:0000259" key="8">
    <source>
        <dbReference type="PROSITE" id="PS50928"/>
    </source>
</evidence>
<dbReference type="PANTHER" id="PTHR47737">
    <property type="entry name" value="GLYCINE BETAINE/PROLINE BETAINE TRANSPORT SYSTEM PERMEASE PROTEIN PROW"/>
    <property type="match status" value="1"/>
</dbReference>
<dbReference type="InterPro" id="IPR000515">
    <property type="entry name" value="MetI-like"/>
</dbReference>
<evidence type="ECO:0000313" key="10">
    <source>
        <dbReference type="Proteomes" id="UP000324738"/>
    </source>
</evidence>
<evidence type="ECO:0000256" key="3">
    <source>
        <dbReference type="ARBA" id="ARBA00022475"/>
    </source>
</evidence>
<evidence type="ECO:0000256" key="6">
    <source>
        <dbReference type="ARBA" id="ARBA00023136"/>
    </source>
</evidence>
<keyword evidence="10" id="KW-1185">Reference proteome</keyword>
<feature type="transmembrane region" description="Helical" evidence="7">
    <location>
        <begin position="74"/>
        <end position="93"/>
    </location>
</feature>
<dbReference type="GO" id="GO:0031460">
    <property type="term" value="P:glycine betaine transport"/>
    <property type="evidence" value="ECO:0007669"/>
    <property type="project" value="TreeGrafter"/>
</dbReference>
<comment type="similarity">
    <text evidence="7">Belongs to the binding-protein-dependent transport system permease family.</text>
</comment>
<keyword evidence="5 7" id="KW-1133">Transmembrane helix</keyword>
<dbReference type="OrthoDB" id="9815258at2"/>
<dbReference type="GO" id="GO:0015226">
    <property type="term" value="F:carnitine transmembrane transporter activity"/>
    <property type="evidence" value="ECO:0007669"/>
    <property type="project" value="TreeGrafter"/>
</dbReference>
<keyword evidence="3" id="KW-1003">Cell membrane</keyword>
<dbReference type="PROSITE" id="PS50928">
    <property type="entry name" value="ABC_TM1"/>
    <property type="match status" value="1"/>
</dbReference>
<sequence>MPGWPSSCCPSCSTGCQRASPNASSRPEERPVADLQFSLGQYFAVAVDWMNRNWSDTLRAISGAVDASVKGLEAALISVPPVVIVAVVALMALRVSGKGLAAFCAVGLAFCWFGNLWAATMLTTALVFVSVSLSLMIAIPLGILAASNAVVEKLLKPLLDLMQTMPPWVYLIPAVVLLGVGRAPAVMATMIFGIPPALRLTVLGLKQVPQERIELGQAYGGSPLHILTKIRLPSALPSIMVGVNQTILLSLGMVVLAGLIGAGGLGGEVTRGLSRMMLGLALRAGLAVVILSIILDRLTQGLVQRERADK</sequence>
<comment type="subcellular location">
    <subcellularLocation>
        <location evidence="1 7">Cell membrane</location>
        <topology evidence="1 7">Multi-pass membrane protein</topology>
    </subcellularLocation>
</comment>
<dbReference type="InterPro" id="IPR035906">
    <property type="entry name" value="MetI-like_sf"/>
</dbReference>
<evidence type="ECO:0000256" key="1">
    <source>
        <dbReference type="ARBA" id="ARBA00004651"/>
    </source>
</evidence>
<keyword evidence="4 7" id="KW-0812">Transmembrane</keyword>
<dbReference type="Proteomes" id="UP000324738">
    <property type="component" value="Unassembled WGS sequence"/>
</dbReference>
<dbReference type="CDD" id="cd06261">
    <property type="entry name" value="TM_PBP2"/>
    <property type="match status" value="1"/>
</dbReference>
<protein>
    <submittedName>
        <fullName evidence="9">ABC transporter permease subunit</fullName>
    </submittedName>
</protein>
<dbReference type="FunFam" id="1.10.3720.10:FF:000001">
    <property type="entry name" value="Glycine betaine ABC transporter, permease"/>
    <property type="match status" value="1"/>
</dbReference>
<gene>
    <name evidence="9" type="ORF">FPY71_00055</name>
</gene>
<proteinExistence type="inferred from homology"/>
<comment type="caution">
    <text evidence="9">The sequence shown here is derived from an EMBL/GenBank/DDBJ whole genome shotgun (WGS) entry which is preliminary data.</text>
</comment>
<reference evidence="9 10" key="1">
    <citation type="submission" date="2019-08" db="EMBL/GenBank/DDBJ databases">
        <title>Aureimonas fodiniaquatilis sp. nov., isolated from a coal mine wastewater.</title>
        <authorList>
            <person name="Kim W."/>
        </authorList>
    </citation>
    <scope>NUCLEOTIDE SEQUENCE [LARGE SCALE GENOMIC DNA]</scope>
    <source>
        <strain evidence="9 10">CAU 1482</strain>
    </source>
</reference>
<feature type="transmembrane region" description="Helical" evidence="7">
    <location>
        <begin position="100"/>
        <end position="119"/>
    </location>
</feature>
<feature type="transmembrane region" description="Helical" evidence="7">
    <location>
        <begin position="247"/>
        <end position="265"/>
    </location>
</feature>
<organism evidence="9 10">
    <name type="scientific">Aureimonas fodinaquatilis</name>
    <dbReference type="NCBI Taxonomy" id="2565783"/>
    <lineage>
        <taxon>Bacteria</taxon>
        <taxon>Pseudomonadati</taxon>
        <taxon>Pseudomonadota</taxon>
        <taxon>Alphaproteobacteria</taxon>
        <taxon>Hyphomicrobiales</taxon>
        <taxon>Aurantimonadaceae</taxon>
        <taxon>Aureimonas</taxon>
    </lineage>
</organism>